<proteinExistence type="predicted"/>
<evidence type="ECO:0000313" key="1">
    <source>
        <dbReference type="EMBL" id="MBB4064052.1"/>
    </source>
</evidence>
<name>A0A7W6J4S5_9HYPH</name>
<keyword evidence="2" id="KW-1185">Reference proteome</keyword>
<sequence>MANKLRGLTNDNYAKWSLQGVFTPHGEEGGINLGDIEALGYTPNLTEIERYTKETPEKTLARTDVIQKDATLNLTLKSITSLVRAALFMDDPEQYLTQSATTKTVTFAKLVKGRVYATGLKDITVTSFEGDAVTFVEGTHFRVISETGHIEWIGDTVATGGELDVSGAAITVTSGKQQFGLMAGNGLRGKLDLFGSNEIGVPMHIEFWDVKLTPSGEVALQGGDDYTEVQLTGRVYADLSRDARFRFGCVTELSA</sequence>
<comment type="caution">
    <text evidence="1">The sequence shown here is derived from an EMBL/GenBank/DDBJ whole genome shotgun (WGS) entry which is preliminary data.</text>
</comment>
<dbReference type="RefSeq" id="WP_183365294.1">
    <property type="nucleotide sequence ID" value="NZ_JACIEZ010000002.1"/>
</dbReference>
<accession>A0A7W6J4S5</accession>
<organism evidence="1 2">
    <name type="scientific">Gellertiella hungarica</name>
    <dbReference type="NCBI Taxonomy" id="1572859"/>
    <lineage>
        <taxon>Bacteria</taxon>
        <taxon>Pseudomonadati</taxon>
        <taxon>Pseudomonadota</taxon>
        <taxon>Alphaproteobacteria</taxon>
        <taxon>Hyphomicrobiales</taxon>
        <taxon>Rhizobiaceae</taxon>
        <taxon>Gellertiella</taxon>
    </lineage>
</organism>
<protein>
    <submittedName>
        <fullName evidence="1">Uncharacterized protein</fullName>
    </submittedName>
</protein>
<dbReference type="AlphaFoldDB" id="A0A7W6J4S5"/>
<gene>
    <name evidence="1" type="ORF">GGR23_001229</name>
</gene>
<dbReference type="Proteomes" id="UP000528286">
    <property type="component" value="Unassembled WGS sequence"/>
</dbReference>
<dbReference type="EMBL" id="JACIEZ010000002">
    <property type="protein sequence ID" value="MBB4064052.1"/>
    <property type="molecule type" value="Genomic_DNA"/>
</dbReference>
<evidence type="ECO:0000313" key="2">
    <source>
        <dbReference type="Proteomes" id="UP000528286"/>
    </source>
</evidence>
<reference evidence="1 2" key="1">
    <citation type="submission" date="2020-08" db="EMBL/GenBank/DDBJ databases">
        <title>Genomic Encyclopedia of Type Strains, Phase IV (KMG-IV): sequencing the most valuable type-strain genomes for metagenomic binning, comparative biology and taxonomic classification.</title>
        <authorList>
            <person name="Goeker M."/>
        </authorList>
    </citation>
    <scope>NUCLEOTIDE SEQUENCE [LARGE SCALE GENOMIC DNA]</scope>
    <source>
        <strain evidence="1 2">DSM 29853</strain>
    </source>
</reference>